<dbReference type="PIRSF" id="PIRSF006170">
    <property type="entry name" value="YfgM"/>
    <property type="match status" value="1"/>
</dbReference>
<evidence type="ECO:0000256" key="4">
    <source>
        <dbReference type="ARBA" id="ARBA00022989"/>
    </source>
</evidence>
<dbReference type="PANTHER" id="PTHR38035:SF1">
    <property type="entry name" value="ANCILLARY SECYEG TRANSLOCON SUBUNIT"/>
    <property type="match status" value="1"/>
</dbReference>
<gene>
    <name evidence="11" type="ORF">CWI84_06665</name>
</gene>
<evidence type="ECO:0000256" key="3">
    <source>
        <dbReference type="ARBA" id="ARBA00022692"/>
    </source>
</evidence>
<keyword evidence="5 9" id="KW-0472">Membrane</keyword>
<evidence type="ECO:0000313" key="12">
    <source>
        <dbReference type="Proteomes" id="UP000287996"/>
    </source>
</evidence>
<reference evidence="11 12" key="1">
    <citation type="journal article" date="2011" name="Front. Microbiol.">
        <title>Genomic signatures of strain selection and enhancement in Bacillus atrophaeus var. globigii, a historical biowarfare simulant.</title>
        <authorList>
            <person name="Gibbons H.S."/>
            <person name="Broomall S.M."/>
            <person name="McNew L.A."/>
            <person name="Daligault H."/>
            <person name="Chapman C."/>
            <person name="Bruce D."/>
            <person name="Karavis M."/>
            <person name="Krepps M."/>
            <person name="McGregor P.A."/>
            <person name="Hong C."/>
            <person name="Park K.H."/>
            <person name="Akmal A."/>
            <person name="Feldman A."/>
            <person name="Lin J.S."/>
            <person name="Chang W.E."/>
            <person name="Higgs B.W."/>
            <person name="Demirev P."/>
            <person name="Lindquist J."/>
            <person name="Liem A."/>
            <person name="Fochler E."/>
            <person name="Read T.D."/>
            <person name="Tapia R."/>
            <person name="Johnson S."/>
            <person name="Bishop-Lilly K.A."/>
            <person name="Detter C."/>
            <person name="Han C."/>
            <person name="Sozhamannan S."/>
            <person name="Rosenzweig C.N."/>
            <person name="Skowronski E.W."/>
        </authorList>
    </citation>
    <scope>NUCLEOTIDE SEQUENCE [LARGE SCALE GENOMIC DNA]</scope>
    <source>
        <strain evidence="11 12">CC-PW-9</strain>
    </source>
</reference>
<proteinExistence type="inferred from homology"/>
<dbReference type="GO" id="GO:0044877">
    <property type="term" value="F:protein-containing complex binding"/>
    <property type="evidence" value="ECO:0007669"/>
    <property type="project" value="InterPro"/>
</dbReference>
<dbReference type="EMBL" id="PIQH01000005">
    <property type="protein sequence ID" value="RUO80307.1"/>
    <property type="molecule type" value="Genomic_DNA"/>
</dbReference>
<dbReference type="PANTHER" id="PTHR38035">
    <property type="entry name" value="UPF0070 PROTEIN YFGM"/>
    <property type="match status" value="1"/>
</dbReference>
<name>A0A432ZQY1_9GAMM</name>
<comment type="caution">
    <text evidence="11">The sequence shown here is derived from an EMBL/GenBank/DDBJ whole genome shotgun (WGS) entry which is preliminary data.</text>
</comment>
<dbReference type="Pfam" id="PF09976">
    <property type="entry name" value="TPR_21"/>
    <property type="match status" value="1"/>
</dbReference>
<sequence length="206" mass="22547">MDNTEEQQVERLKEFWQEHGKGIIAGAVIGFGIFYGWRYYDHYQTAQKEQASAAYQTLLDSVAEAEKDSDALASIEAFVKSTPSDAYRSLAQLNLAKAAVEAGDLDKAKEALQDVATNSSHSALVAIAQLRLARIQVAEKQYDQALATLSKSYPESYNGFVAELQGDVYAAQGNIEKAREAYTKAAASGEQLTPVLEMKINQLAML</sequence>
<dbReference type="InterPro" id="IPR018704">
    <property type="entry name" value="SecYEG/CpoB_TPR"/>
</dbReference>
<dbReference type="InterPro" id="IPR026039">
    <property type="entry name" value="YfgM"/>
</dbReference>
<organism evidence="11 12">
    <name type="scientific">Idiomarina tyrosinivorans</name>
    <dbReference type="NCBI Taxonomy" id="1445662"/>
    <lineage>
        <taxon>Bacteria</taxon>
        <taxon>Pseudomonadati</taxon>
        <taxon>Pseudomonadota</taxon>
        <taxon>Gammaproteobacteria</taxon>
        <taxon>Alteromonadales</taxon>
        <taxon>Idiomarinaceae</taxon>
        <taxon>Idiomarina</taxon>
    </lineage>
</organism>
<dbReference type="GO" id="GO:0005886">
    <property type="term" value="C:plasma membrane"/>
    <property type="evidence" value="ECO:0007669"/>
    <property type="project" value="UniProtKB-SubCell"/>
</dbReference>
<evidence type="ECO:0000313" key="11">
    <source>
        <dbReference type="EMBL" id="RUO80307.1"/>
    </source>
</evidence>
<keyword evidence="6" id="KW-0143">Chaperone</keyword>
<dbReference type="AlphaFoldDB" id="A0A432ZQY1"/>
<evidence type="ECO:0000256" key="7">
    <source>
        <dbReference type="ARBA" id="ARBA00024197"/>
    </source>
</evidence>
<accession>A0A432ZQY1</accession>
<evidence type="ECO:0000256" key="2">
    <source>
        <dbReference type="ARBA" id="ARBA00022475"/>
    </source>
</evidence>
<dbReference type="Gene3D" id="1.25.40.10">
    <property type="entry name" value="Tetratricopeptide repeat domain"/>
    <property type="match status" value="1"/>
</dbReference>
<keyword evidence="4 9" id="KW-1133">Transmembrane helix</keyword>
<dbReference type="SUPFAM" id="SSF48452">
    <property type="entry name" value="TPR-like"/>
    <property type="match status" value="1"/>
</dbReference>
<evidence type="ECO:0000256" key="9">
    <source>
        <dbReference type="SAM" id="Phobius"/>
    </source>
</evidence>
<dbReference type="OrthoDB" id="9789675at2"/>
<dbReference type="InterPro" id="IPR011990">
    <property type="entry name" value="TPR-like_helical_dom_sf"/>
</dbReference>
<evidence type="ECO:0000256" key="8">
    <source>
        <dbReference type="ARBA" id="ARBA00024235"/>
    </source>
</evidence>
<keyword evidence="2" id="KW-1003">Cell membrane</keyword>
<dbReference type="Proteomes" id="UP000287996">
    <property type="component" value="Unassembled WGS sequence"/>
</dbReference>
<evidence type="ECO:0000256" key="6">
    <source>
        <dbReference type="ARBA" id="ARBA00023186"/>
    </source>
</evidence>
<evidence type="ECO:0000256" key="1">
    <source>
        <dbReference type="ARBA" id="ARBA00004401"/>
    </source>
</evidence>
<keyword evidence="12" id="KW-1185">Reference proteome</keyword>
<dbReference type="RefSeq" id="WP_126841805.1">
    <property type="nucleotide sequence ID" value="NZ_PIQH01000005.1"/>
</dbReference>
<comment type="similarity">
    <text evidence="7">Belongs to the YfgM family.</text>
</comment>
<feature type="domain" description="Ancillary SecYEG translocon subunit/Cell division coordinator CpoB TPR" evidence="10">
    <location>
        <begin position="13"/>
        <end position="204"/>
    </location>
</feature>
<evidence type="ECO:0000259" key="10">
    <source>
        <dbReference type="Pfam" id="PF09976"/>
    </source>
</evidence>
<comment type="subcellular location">
    <subcellularLocation>
        <location evidence="1">Cell membrane</location>
        <topology evidence="1">Single-pass type II membrane protein</topology>
    </subcellularLocation>
</comment>
<feature type="transmembrane region" description="Helical" evidence="9">
    <location>
        <begin position="22"/>
        <end position="40"/>
    </location>
</feature>
<keyword evidence="3 9" id="KW-0812">Transmembrane</keyword>
<protein>
    <recommendedName>
        <fullName evidence="8">Ancillary SecYEG translocon subunit</fullName>
    </recommendedName>
</protein>
<evidence type="ECO:0000256" key="5">
    <source>
        <dbReference type="ARBA" id="ARBA00023136"/>
    </source>
</evidence>